<comment type="caution">
    <text evidence="2">The sequence shown here is derived from an EMBL/GenBank/DDBJ whole genome shotgun (WGS) entry which is preliminary data.</text>
</comment>
<proteinExistence type="predicted"/>
<protein>
    <submittedName>
        <fullName evidence="2">Right-handed parallel beta-helix repeat-containing protein</fullName>
    </submittedName>
</protein>
<evidence type="ECO:0000259" key="1">
    <source>
        <dbReference type="Pfam" id="PF13229"/>
    </source>
</evidence>
<dbReference type="Pfam" id="PF13229">
    <property type="entry name" value="Beta_helix"/>
    <property type="match status" value="1"/>
</dbReference>
<organism evidence="2 3">
    <name type="scientific">Paenibacillus hemerocallicola</name>
    <dbReference type="NCBI Taxonomy" id="1172614"/>
    <lineage>
        <taxon>Bacteria</taxon>
        <taxon>Bacillati</taxon>
        <taxon>Bacillota</taxon>
        <taxon>Bacilli</taxon>
        <taxon>Bacillales</taxon>
        <taxon>Paenibacillaceae</taxon>
        <taxon>Paenibacillus</taxon>
    </lineage>
</organism>
<dbReference type="InterPro" id="IPR012334">
    <property type="entry name" value="Pectin_lyas_fold"/>
</dbReference>
<dbReference type="Proteomes" id="UP000307943">
    <property type="component" value="Unassembled WGS sequence"/>
</dbReference>
<evidence type="ECO:0000313" key="2">
    <source>
        <dbReference type="EMBL" id="TNJ65833.1"/>
    </source>
</evidence>
<dbReference type="SUPFAM" id="SSF51126">
    <property type="entry name" value="Pectin lyase-like"/>
    <property type="match status" value="1"/>
</dbReference>
<dbReference type="Gene3D" id="2.160.20.10">
    <property type="entry name" value="Single-stranded right-handed beta-helix, Pectin lyase-like"/>
    <property type="match status" value="1"/>
</dbReference>
<name>A0A5C4T9V6_9BACL</name>
<dbReference type="InterPro" id="IPR039448">
    <property type="entry name" value="Beta_helix"/>
</dbReference>
<dbReference type="InterPro" id="IPR006626">
    <property type="entry name" value="PbH1"/>
</dbReference>
<dbReference type="EMBL" id="VDCQ01000015">
    <property type="protein sequence ID" value="TNJ65833.1"/>
    <property type="molecule type" value="Genomic_DNA"/>
</dbReference>
<dbReference type="OrthoDB" id="2485972at2"/>
<sequence length="757" mass="79785">MMDRYSRDMRGGMRMAGSRMSRRQMLASLGVAGVASVGLVYGRELETHASVVESVYFKPKKSLSLPEAVLRFEDVMNLIGFEGEYAGQQISLNQYRPGTGTGGGLLYWDPAIPKAAHNGGTVMSPTASWDGTAPGLPSFLNGSGETNPTGSGCWVRLQDRENEFRPESFGAVGAGNEQTVIQSVLDAARAWSVQHAGRRPIIGFDKVYTVNGVQVYDGFVLLGPGGLKRDDGTIPSSSVASSSVILGNGIKDIDIFGLIVDGNDRLQGVMSDPAYRQGNNAGALGYQNIYIIGKFANADPDMGTIRIHNCRIVNSPGNGIVVNNHSQASLTGNHIERCGKNGIYLAQTHGFNTSVTGNYIRECGFVYGGGIGIAHAHVNASGNIIVGCYEYGILISSTGVGARWNTDIAVSSNNIRGVKRLLLDNSGNPEAFKTSSLGVGIGYTQVFVTRASTRLNVAIVGNSIQGAEGSGIACLGAAYNAAFLPYGIAVSGNSVMLCGGAGLNVRYVRGIACTGNMVTANFFADIYIDDVSGSIASNTVVCKYPVADRVIHNGIKYEAKKRHLSSGGTQPGLNADCWTAVQTSETLPEWHMDEVYAPAIRPSTYGIYSVYRPNGSAVSGKRNDLLLESNHLEGADHSNRISNVNLVRKLVGGSTPTELPFRAGDRMYDDNPVSGGREGRICIAKGVDTAAAAWGGGQAVTAGERRINAGKLYEAAQAGTTGNAAPSHTAGNASDGAVVWSFIDTVAVFEEFGRIGV</sequence>
<dbReference type="AlphaFoldDB" id="A0A5C4T9V6"/>
<evidence type="ECO:0000313" key="3">
    <source>
        <dbReference type="Proteomes" id="UP000307943"/>
    </source>
</evidence>
<gene>
    <name evidence="2" type="ORF">FE784_13005</name>
</gene>
<keyword evidence="3" id="KW-1185">Reference proteome</keyword>
<dbReference type="InterPro" id="IPR011050">
    <property type="entry name" value="Pectin_lyase_fold/virulence"/>
</dbReference>
<feature type="domain" description="Right handed beta helix" evidence="1">
    <location>
        <begin position="248"/>
        <end position="400"/>
    </location>
</feature>
<accession>A0A5C4T9V6</accession>
<dbReference type="SMART" id="SM00710">
    <property type="entry name" value="PbH1"/>
    <property type="match status" value="7"/>
</dbReference>
<reference evidence="2 3" key="1">
    <citation type="submission" date="2019-05" db="EMBL/GenBank/DDBJ databases">
        <title>We sequenced the genome of Paenibacillus hemerocallicola KCTC 33185 for further insight into its adaptation and study the phylogeny of Paenibacillus.</title>
        <authorList>
            <person name="Narsing Rao M.P."/>
        </authorList>
    </citation>
    <scope>NUCLEOTIDE SEQUENCE [LARGE SCALE GENOMIC DNA]</scope>
    <source>
        <strain evidence="2 3">KCTC 33185</strain>
    </source>
</reference>